<dbReference type="InterPro" id="IPR052024">
    <property type="entry name" value="Methanogen_methyltrans"/>
</dbReference>
<dbReference type="GO" id="GO:0004853">
    <property type="term" value="F:uroporphyrinogen decarboxylase activity"/>
    <property type="evidence" value="ECO:0007669"/>
    <property type="project" value="InterPro"/>
</dbReference>
<proteinExistence type="predicted"/>
<protein>
    <recommendedName>
        <fullName evidence="1">Uroporphyrinogen decarboxylase (URO-D) domain-containing protein</fullName>
    </recommendedName>
</protein>
<dbReference type="GO" id="GO:0006779">
    <property type="term" value="P:porphyrin-containing compound biosynthetic process"/>
    <property type="evidence" value="ECO:0007669"/>
    <property type="project" value="InterPro"/>
</dbReference>
<feature type="domain" description="Uroporphyrinogen decarboxylase (URO-D)" evidence="1">
    <location>
        <begin position="108"/>
        <end position="347"/>
    </location>
</feature>
<evidence type="ECO:0000313" key="2">
    <source>
        <dbReference type="EMBL" id="RGE62525.1"/>
    </source>
</evidence>
<organism evidence="2 3">
    <name type="scientific">Eisenbergiella massiliensis</name>
    <dbReference type="NCBI Taxonomy" id="1720294"/>
    <lineage>
        <taxon>Bacteria</taxon>
        <taxon>Bacillati</taxon>
        <taxon>Bacillota</taxon>
        <taxon>Clostridia</taxon>
        <taxon>Lachnospirales</taxon>
        <taxon>Lachnospiraceae</taxon>
        <taxon>Eisenbergiella</taxon>
    </lineage>
</organism>
<dbReference type="AlphaFoldDB" id="A0A3E3I7W9"/>
<gene>
    <name evidence="2" type="ORF">DXC51_07990</name>
</gene>
<dbReference type="RefSeq" id="WP_117544243.1">
    <property type="nucleotide sequence ID" value="NZ_JBKVLI010000002.1"/>
</dbReference>
<evidence type="ECO:0000313" key="3">
    <source>
        <dbReference type="Proteomes" id="UP000260812"/>
    </source>
</evidence>
<accession>A0A3E3I7W9</accession>
<dbReference type="Pfam" id="PF01208">
    <property type="entry name" value="URO-D"/>
    <property type="match status" value="1"/>
</dbReference>
<reference evidence="2" key="1">
    <citation type="submission" date="2018-08" db="EMBL/GenBank/DDBJ databases">
        <title>A genome reference for cultivated species of the human gut microbiota.</title>
        <authorList>
            <person name="Zou Y."/>
            <person name="Xue W."/>
            <person name="Luo G."/>
        </authorList>
    </citation>
    <scope>NUCLEOTIDE SEQUENCE [LARGE SCALE GENOMIC DNA]</scope>
    <source>
        <strain evidence="2">TF05-5AC</strain>
    </source>
</reference>
<keyword evidence="3" id="KW-1185">Reference proteome</keyword>
<evidence type="ECO:0000259" key="1">
    <source>
        <dbReference type="Pfam" id="PF01208"/>
    </source>
</evidence>
<dbReference type="SUPFAM" id="SSF51726">
    <property type="entry name" value="UROD/MetE-like"/>
    <property type="match status" value="1"/>
</dbReference>
<name>A0A3E3I7W9_9FIRM</name>
<dbReference type="InterPro" id="IPR000257">
    <property type="entry name" value="Uroporphyrinogen_deCOase"/>
</dbReference>
<dbReference type="GeneID" id="97986818"/>
<comment type="caution">
    <text evidence="2">The sequence shown here is derived from an EMBL/GenBank/DDBJ whole genome shotgun (WGS) entry which is preliminary data.</text>
</comment>
<dbReference type="EMBL" id="QVLV01000004">
    <property type="protein sequence ID" value="RGE62525.1"/>
    <property type="molecule type" value="Genomic_DNA"/>
</dbReference>
<dbReference type="Gene3D" id="3.20.20.210">
    <property type="match status" value="1"/>
</dbReference>
<dbReference type="PANTHER" id="PTHR47099">
    <property type="entry name" value="METHYLCOBAMIDE:COM METHYLTRANSFERASE MTBA"/>
    <property type="match status" value="1"/>
</dbReference>
<dbReference type="InterPro" id="IPR038071">
    <property type="entry name" value="UROD/MetE-like_sf"/>
</dbReference>
<dbReference type="Proteomes" id="UP000260812">
    <property type="component" value="Unassembled WGS sequence"/>
</dbReference>
<dbReference type="PANTHER" id="PTHR47099:SF1">
    <property type="entry name" value="METHYLCOBAMIDE:COM METHYLTRANSFERASE MTBA"/>
    <property type="match status" value="1"/>
</dbReference>
<sequence>MNSKERVRAAISHQKVDRVPVAFEAVGRVKDKLLKHYGFTEEFQLLEKFKVDIIPADPIYIGPPLKSYVDNQGRKVRQTYWGYETTVHQTDIDSYNVTTYFPLNDVSTIEEVDAYPFPNPDWFDYSAIRKTCEKYPDKAIIIGHPGPFQMVTFLINMEKFFLLMLDEPEVAQRILDRMVEFELEYYRRCFEAGGGMVDILRPHDDYGTQISMLFSVDMWRTFFEANTRKLTELCHQYGAFFQQHSCGAIAPLIPDFIRCGVDSLEPLQKVPGLTAEELAQYNGKIAFHGGIDTQNLLPYGTPEQVQQEVEHYIRCLNHDGGYILMASQCFEGDVPIENIEALYNAAR</sequence>